<keyword evidence="1" id="KW-0677">Repeat</keyword>
<dbReference type="OrthoDB" id="6283900at2759"/>
<protein>
    <submittedName>
        <fullName evidence="4">Uncharacterized protein</fullName>
    </submittedName>
</protein>
<dbReference type="PANTHER" id="PTHR23206">
    <property type="entry name" value="MASK PROTEIN"/>
    <property type="match status" value="1"/>
</dbReference>
<dbReference type="InterPro" id="IPR036770">
    <property type="entry name" value="Ankyrin_rpt-contain_sf"/>
</dbReference>
<feature type="repeat" description="ANK" evidence="3">
    <location>
        <begin position="185"/>
        <end position="217"/>
    </location>
</feature>
<evidence type="ECO:0000256" key="2">
    <source>
        <dbReference type="ARBA" id="ARBA00023043"/>
    </source>
</evidence>
<evidence type="ECO:0000256" key="1">
    <source>
        <dbReference type="ARBA" id="ARBA00022737"/>
    </source>
</evidence>
<feature type="repeat" description="ANK" evidence="3">
    <location>
        <begin position="121"/>
        <end position="153"/>
    </location>
</feature>
<evidence type="ECO:0000313" key="4">
    <source>
        <dbReference type="EMBL" id="KOF89743.1"/>
    </source>
</evidence>
<dbReference type="PANTHER" id="PTHR23206:SF7">
    <property type="entry name" value="PROTEIN KINASE DOMAIN-CONTAINING PROTEIN"/>
    <property type="match status" value="1"/>
</dbReference>
<proteinExistence type="predicted"/>
<dbReference type="AlphaFoldDB" id="A0A0L8HKG8"/>
<dbReference type="PROSITE" id="PS50297">
    <property type="entry name" value="ANK_REP_REGION"/>
    <property type="match status" value="3"/>
</dbReference>
<dbReference type="KEGG" id="obi:106870066"/>
<dbReference type="GO" id="GO:0045087">
    <property type="term" value="P:innate immune response"/>
    <property type="evidence" value="ECO:0007669"/>
    <property type="project" value="TreeGrafter"/>
</dbReference>
<dbReference type="SUPFAM" id="SSF48403">
    <property type="entry name" value="Ankyrin repeat"/>
    <property type="match status" value="1"/>
</dbReference>
<dbReference type="STRING" id="37653.A0A0L8HKG8"/>
<evidence type="ECO:0000256" key="3">
    <source>
        <dbReference type="PROSITE-ProRule" id="PRU00023"/>
    </source>
</evidence>
<organism evidence="4">
    <name type="scientific">Octopus bimaculoides</name>
    <name type="common">California two-spotted octopus</name>
    <dbReference type="NCBI Taxonomy" id="37653"/>
    <lineage>
        <taxon>Eukaryota</taxon>
        <taxon>Metazoa</taxon>
        <taxon>Spiralia</taxon>
        <taxon>Lophotrochozoa</taxon>
        <taxon>Mollusca</taxon>
        <taxon>Cephalopoda</taxon>
        <taxon>Coleoidea</taxon>
        <taxon>Octopodiformes</taxon>
        <taxon>Octopoda</taxon>
        <taxon>Incirrata</taxon>
        <taxon>Octopodidae</taxon>
        <taxon>Octopus</taxon>
    </lineage>
</organism>
<reference evidence="4" key="1">
    <citation type="submission" date="2015-07" db="EMBL/GenBank/DDBJ databases">
        <title>MeaNS - Measles Nucleotide Surveillance Program.</title>
        <authorList>
            <person name="Tran T."/>
            <person name="Druce J."/>
        </authorList>
    </citation>
    <scope>NUCLEOTIDE SEQUENCE</scope>
    <source>
        <strain evidence="4">UCB-OBI-ISO-001</strain>
        <tissue evidence="4">Gonad</tissue>
    </source>
</reference>
<sequence length="543" mass="61934">MSQQLTGEQIISISNKVMRYVRKCNLVGVKSKLDPLKMPHRKRIASRKIQGFTALFLAVSYNNLELVQYFLQECNVPVDQPVIYNDDAQVTPLLVAASERCKNMLQILLDYGANINVKDHLGNTALKMSVKGGNVDIVKFLIERGSDVNFPDHKGVTPLMEAVFNTELVDLLFSNGANLYATDANGDTVLHFAACKGNLEVFKFLLQKGFSPYTYNGLGENCFRLAATHWQWRILVYLLVTFPYPQHSPQQYFDSTTTQIFIEALDEAEHNTDIFEFPALMVTEKILGVCCTSLEALGYAAWLQCDLGNVSLAWDIYCHLLRACQRMRCVTGPDIVTLELEVFWKIYSKDQHYSMPFREVINLVRQIASDIVINWESLQNSNCEERSLKSSYKVNAWETLLLFVVNLLQILIHYQHKWDSVSFQRFSCSVLDRYTKVLSQTEPLHAEQEGITDGSKPAISLRLHGKWQPTDIILQTCHETQNQFLGKFLKESPYIVFDAAKLVPVKEPLSLQCLTARVLNQANIEFQKYLPGRLTNFVLHHLS</sequence>
<dbReference type="Gene3D" id="1.25.40.20">
    <property type="entry name" value="Ankyrin repeat-containing domain"/>
    <property type="match status" value="1"/>
</dbReference>
<name>A0A0L8HKG8_OCTBM</name>
<dbReference type="Pfam" id="PF13637">
    <property type="entry name" value="Ank_4"/>
    <property type="match status" value="1"/>
</dbReference>
<dbReference type="GO" id="GO:0005737">
    <property type="term" value="C:cytoplasm"/>
    <property type="evidence" value="ECO:0007669"/>
    <property type="project" value="TreeGrafter"/>
</dbReference>
<dbReference type="PRINTS" id="PR01415">
    <property type="entry name" value="ANKYRIN"/>
</dbReference>
<dbReference type="InterPro" id="IPR051631">
    <property type="entry name" value="Ankyrin-KH/SAM_domain"/>
</dbReference>
<dbReference type="EMBL" id="KQ417917">
    <property type="protein sequence ID" value="KOF89743.1"/>
    <property type="molecule type" value="Genomic_DNA"/>
</dbReference>
<accession>A0A0L8HKG8</accession>
<keyword evidence="2 3" id="KW-0040">ANK repeat</keyword>
<gene>
    <name evidence="4" type="ORF">OCBIM_22012488mg</name>
</gene>
<dbReference type="SMART" id="SM00248">
    <property type="entry name" value="ANK"/>
    <property type="match status" value="5"/>
</dbReference>
<dbReference type="Pfam" id="PF12796">
    <property type="entry name" value="Ank_2"/>
    <property type="match status" value="1"/>
</dbReference>
<feature type="repeat" description="ANK" evidence="3">
    <location>
        <begin position="88"/>
        <end position="120"/>
    </location>
</feature>
<dbReference type="InterPro" id="IPR002110">
    <property type="entry name" value="Ankyrin_rpt"/>
</dbReference>
<dbReference type="PROSITE" id="PS50088">
    <property type="entry name" value="ANK_REPEAT"/>
    <property type="match status" value="3"/>
</dbReference>
<dbReference type="Pfam" id="PF00023">
    <property type="entry name" value="Ank"/>
    <property type="match status" value="1"/>
</dbReference>